<accession>A0A840R7H5</accession>
<organism evidence="1 2">
    <name type="scientific">Zhongshania antarctica</name>
    <dbReference type="NCBI Taxonomy" id="641702"/>
    <lineage>
        <taxon>Bacteria</taxon>
        <taxon>Pseudomonadati</taxon>
        <taxon>Pseudomonadota</taxon>
        <taxon>Gammaproteobacteria</taxon>
        <taxon>Cellvibrionales</taxon>
        <taxon>Spongiibacteraceae</taxon>
        <taxon>Zhongshania</taxon>
    </lineage>
</organism>
<sequence>MQPSETIAAIFNAAKNERSCCASFYCTTCGGLGTRLQKITADHPVEIPIAALKSIHTFPLTQRDFVYHQHISKSAFPKEPNISPFIEYLRWLLNCMPIQNKVEISEEWRQLAPSLPIWLLDGICYYFVPLLPSSELQPWKTLLSNRITETSDASLSETLRLKY</sequence>
<comment type="caution">
    <text evidence="1">The sequence shown here is derived from an EMBL/GenBank/DDBJ whole genome shotgun (WGS) entry which is preliminary data.</text>
</comment>
<dbReference type="AlphaFoldDB" id="A0A840R7H5"/>
<reference evidence="1 2" key="1">
    <citation type="submission" date="2020-08" db="EMBL/GenBank/DDBJ databases">
        <title>Genomic Encyclopedia of Type Strains, Phase IV (KMG-IV): sequencing the most valuable type-strain genomes for metagenomic binning, comparative biology and taxonomic classification.</title>
        <authorList>
            <person name="Goeker M."/>
        </authorList>
    </citation>
    <scope>NUCLEOTIDE SEQUENCE [LARGE SCALE GENOMIC DNA]</scope>
    <source>
        <strain evidence="1 2">DSM 25701</strain>
    </source>
</reference>
<name>A0A840R7H5_9GAMM</name>
<keyword evidence="2" id="KW-1185">Reference proteome</keyword>
<dbReference type="EMBL" id="JACHHW010000006">
    <property type="protein sequence ID" value="MBB5188330.1"/>
    <property type="molecule type" value="Genomic_DNA"/>
</dbReference>
<proteinExistence type="predicted"/>
<evidence type="ECO:0000313" key="1">
    <source>
        <dbReference type="EMBL" id="MBB5188330.1"/>
    </source>
</evidence>
<dbReference type="Proteomes" id="UP000536640">
    <property type="component" value="Unassembled WGS sequence"/>
</dbReference>
<protein>
    <submittedName>
        <fullName evidence="1">Uncharacterized protein</fullName>
    </submittedName>
</protein>
<gene>
    <name evidence="1" type="ORF">HNQ57_002609</name>
</gene>
<evidence type="ECO:0000313" key="2">
    <source>
        <dbReference type="Proteomes" id="UP000536640"/>
    </source>
</evidence>